<proteinExistence type="predicted"/>
<organism evidence="2">
    <name type="scientific">Brassica napus</name>
    <name type="common">Rape</name>
    <dbReference type="NCBI Taxonomy" id="3708"/>
    <lineage>
        <taxon>Eukaryota</taxon>
        <taxon>Viridiplantae</taxon>
        <taxon>Streptophyta</taxon>
        <taxon>Embryophyta</taxon>
        <taxon>Tracheophyta</taxon>
        <taxon>Spermatophyta</taxon>
        <taxon>Magnoliopsida</taxon>
        <taxon>eudicotyledons</taxon>
        <taxon>Gunneridae</taxon>
        <taxon>Pentapetalae</taxon>
        <taxon>rosids</taxon>
        <taxon>malvids</taxon>
        <taxon>Brassicales</taxon>
        <taxon>Brassicaceae</taxon>
        <taxon>Brassiceae</taxon>
        <taxon>Brassica</taxon>
    </lineage>
</organism>
<dbReference type="Proteomes" id="UP001295469">
    <property type="component" value="Chromosome C03"/>
</dbReference>
<dbReference type="AlphaFoldDB" id="A0A816IAZ1"/>
<gene>
    <name evidence="2" type="ORF">DARMORV10_C03P49930.1</name>
</gene>
<dbReference type="EMBL" id="HG994367">
    <property type="protein sequence ID" value="CAF1705068.1"/>
    <property type="molecule type" value="Genomic_DNA"/>
</dbReference>
<evidence type="ECO:0000313" key="2">
    <source>
        <dbReference type="EMBL" id="CAF1705068.1"/>
    </source>
</evidence>
<reference evidence="2" key="1">
    <citation type="submission" date="2021-01" db="EMBL/GenBank/DDBJ databases">
        <authorList>
            <consortium name="Genoscope - CEA"/>
            <person name="William W."/>
        </authorList>
    </citation>
    <scope>NUCLEOTIDE SEQUENCE</scope>
</reference>
<name>A0A816IAZ1_BRANA</name>
<protein>
    <submittedName>
        <fullName evidence="2">(rape) hypothetical protein</fullName>
    </submittedName>
</protein>
<evidence type="ECO:0000256" key="1">
    <source>
        <dbReference type="SAM" id="MobiDB-lite"/>
    </source>
</evidence>
<feature type="region of interest" description="Disordered" evidence="1">
    <location>
        <begin position="30"/>
        <end position="59"/>
    </location>
</feature>
<accession>A0A816IAZ1</accession>
<sequence length="130" mass="14929">MLHVRTCQLSQNEELGLKKWLAPGTDHFLSDTATTSQQHKRLRQASESRSKGSCTARGARNRKRTCREWMSCSATESWRLTPRMDVTSSGSRARLKPEMEIQQQRGFSGENARGAFSLTMISWVYDDWMQ</sequence>